<reference evidence="2" key="1">
    <citation type="submission" date="2021-01" db="EMBL/GenBank/DDBJ databases">
        <authorList>
            <person name="Corre E."/>
            <person name="Pelletier E."/>
            <person name="Niang G."/>
            <person name="Scheremetjew M."/>
            <person name="Finn R."/>
            <person name="Kale V."/>
            <person name="Holt S."/>
            <person name="Cochrane G."/>
            <person name="Meng A."/>
            <person name="Brown T."/>
            <person name="Cohen L."/>
        </authorList>
    </citation>
    <scope>NUCLEOTIDE SEQUENCE</scope>
    <source>
        <strain evidence="2">UTEX LB 985</strain>
    </source>
</reference>
<gene>
    <name evidence="2" type="ORF">CBRE1094_LOCUS40161</name>
</gene>
<name>A0A7S2J493_9EUKA</name>
<organism evidence="2">
    <name type="scientific">Haptolina brevifila</name>
    <dbReference type="NCBI Taxonomy" id="156173"/>
    <lineage>
        <taxon>Eukaryota</taxon>
        <taxon>Haptista</taxon>
        <taxon>Haptophyta</taxon>
        <taxon>Prymnesiophyceae</taxon>
        <taxon>Prymnesiales</taxon>
        <taxon>Prymnesiaceae</taxon>
        <taxon>Haptolina</taxon>
    </lineage>
</organism>
<evidence type="ECO:0000313" key="2">
    <source>
        <dbReference type="EMBL" id="CAD9537172.1"/>
    </source>
</evidence>
<feature type="region of interest" description="Disordered" evidence="1">
    <location>
        <begin position="77"/>
        <end position="102"/>
    </location>
</feature>
<protein>
    <submittedName>
        <fullName evidence="2">Uncharacterized protein</fullName>
    </submittedName>
</protein>
<accession>A0A7S2J493</accession>
<dbReference type="AlphaFoldDB" id="A0A7S2J493"/>
<sequence length="102" mass="10965">MTSEAAMLTPRTISRSSWYAQTHLLDVTNLTFTENAAAQQTTALKALGTYDSTNSSDSVVSPRASRVVNAALHHRLCAERDDSPAPVRRYPVPDSSMSAGLA</sequence>
<dbReference type="EMBL" id="HBGU01073742">
    <property type="protein sequence ID" value="CAD9537172.1"/>
    <property type="molecule type" value="Transcribed_RNA"/>
</dbReference>
<evidence type="ECO:0000256" key="1">
    <source>
        <dbReference type="SAM" id="MobiDB-lite"/>
    </source>
</evidence>
<proteinExistence type="predicted"/>